<proteinExistence type="predicted"/>
<feature type="region of interest" description="Disordered" evidence="1">
    <location>
        <begin position="47"/>
        <end position="86"/>
    </location>
</feature>
<feature type="compositionally biased region" description="Polar residues" evidence="1">
    <location>
        <begin position="52"/>
        <end position="81"/>
    </location>
</feature>
<organism evidence="2 3">
    <name type="scientific">Edaphobacter modestus</name>
    <dbReference type="NCBI Taxonomy" id="388466"/>
    <lineage>
        <taxon>Bacteria</taxon>
        <taxon>Pseudomonadati</taxon>
        <taxon>Acidobacteriota</taxon>
        <taxon>Terriglobia</taxon>
        <taxon>Terriglobales</taxon>
        <taxon>Acidobacteriaceae</taxon>
        <taxon>Edaphobacter</taxon>
    </lineage>
</organism>
<reference evidence="2 3" key="1">
    <citation type="submission" date="2019-02" db="EMBL/GenBank/DDBJ databases">
        <title>Genomic Encyclopedia of Archaeal and Bacterial Type Strains, Phase II (KMG-II): from individual species to whole genera.</title>
        <authorList>
            <person name="Goeker M."/>
        </authorList>
    </citation>
    <scope>NUCLEOTIDE SEQUENCE [LARGE SCALE GENOMIC DNA]</scope>
    <source>
        <strain evidence="2 3">DSM 18101</strain>
    </source>
</reference>
<evidence type="ECO:0000313" key="2">
    <source>
        <dbReference type="EMBL" id="RZU40206.1"/>
    </source>
</evidence>
<name>A0A4V2G4A3_9BACT</name>
<protein>
    <submittedName>
        <fullName evidence="2">Uncharacterized protein</fullName>
    </submittedName>
</protein>
<dbReference type="Proteomes" id="UP000292958">
    <property type="component" value="Unassembled WGS sequence"/>
</dbReference>
<comment type="caution">
    <text evidence="2">The sequence shown here is derived from an EMBL/GenBank/DDBJ whole genome shotgun (WGS) entry which is preliminary data.</text>
</comment>
<dbReference type="EMBL" id="SHKW01000001">
    <property type="protein sequence ID" value="RZU40206.1"/>
    <property type="molecule type" value="Genomic_DNA"/>
</dbReference>
<keyword evidence="3" id="KW-1185">Reference proteome</keyword>
<evidence type="ECO:0000256" key="1">
    <source>
        <dbReference type="SAM" id="MobiDB-lite"/>
    </source>
</evidence>
<gene>
    <name evidence="2" type="ORF">BDD14_1645</name>
</gene>
<evidence type="ECO:0000313" key="3">
    <source>
        <dbReference type="Proteomes" id="UP000292958"/>
    </source>
</evidence>
<dbReference type="AlphaFoldDB" id="A0A4V2G4A3"/>
<accession>A0A4V2G4A3</accession>
<sequence length="191" mass="21217">MAKSKMKRKRAPKSVLKLPDLEQSKFAVLNSLSSICSQRTYDHFLSEAPNGSHASSTTSYTAKNPTQRQSSTTAMNKNSNEPKCAFANTPHYSASNSYPSQQIQQLSKLVPEESAFDQVRVGASLGRVNLAKTPYCGRFARHFSYGMFTQLLPGGGQAFAMRYKVVGGSQLTFASYFSLRNESWTRHKARQ</sequence>